<feature type="transmembrane region" description="Helical" evidence="1">
    <location>
        <begin position="49"/>
        <end position="68"/>
    </location>
</feature>
<keyword evidence="1" id="KW-1133">Transmembrane helix</keyword>
<evidence type="ECO:0000313" key="2">
    <source>
        <dbReference type="EMBL" id="NJC72128.1"/>
    </source>
</evidence>
<name>A0ABX0Y3X8_9ACTN</name>
<keyword evidence="1" id="KW-0472">Membrane</keyword>
<protein>
    <recommendedName>
        <fullName evidence="4">RDD domain-containing protein</fullName>
    </recommendedName>
</protein>
<organism evidence="2 3">
    <name type="scientific">Planosporangium thailandense</name>
    <dbReference type="NCBI Taxonomy" id="765197"/>
    <lineage>
        <taxon>Bacteria</taxon>
        <taxon>Bacillati</taxon>
        <taxon>Actinomycetota</taxon>
        <taxon>Actinomycetes</taxon>
        <taxon>Micromonosporales</taxon>
        <taxon>Micromonosporaceae</taxon>
        <taxon>Planosporangium</taxon>
    </lineage>
</organism>
<sequence length="162" mass="17612">MGTTWYERGPAYWCRRAVLSLLMFGMLAVDVLFAGLLLKGIREESRTGFNVIVIVFGILGVVTGVLTWRRAGRIDKPNRVSASQARWAGRSGAVLGTMARAGSTLAAAVLFIGSLVMVGPFVALFLRSFDREPYAERRARARLGLHANDDRTSGKTGRPAPT</sequence>
<dbReference type="EMBL" id="JAATVY010000016">
    <property type="protein sequence ID" value="NJC72128.1"/>
    <property type="molecule type" value="Genomic_DNA"/>
</dbReference>
<evidence type="ECO:0008006" key="4">
    <source>
        <dbReference type="Google" id="ProtNLM"/>
    </source>
</evidence>
<accession>A0ABX0Y3X8</accession>
<evidence type="ECO:0000256" key="1">
    <source>
        <dbReference type="SAM" id="Phobius"/>
    </source>
</evidence>
<evidence type="ECO:0000313" key="3">
    <source>
        <dbReference type="Proteomes" id="UP000722989"/>
    </source>
</evidence>
<dbReference type="Proteomes" id="UP000722989">
    <property type="component" value="Unassembled WGS sequence"/>
</dbReference>
<keyword evidence="1" id="KW-0812">Transmembrane</keyword>
<proteinExistence type="predicted"/>
<reference evidence="2 3" key="1">
    <citation type="submission" date="2020-03" db="EMBL/GenBank/DDBJ databases">
        <title>WGS of the type strain of Planosporangium spp.</title>
        <authorList>
            <person name="Thawai C."/>
        </authorList>
    </citation>
    <scope>NUCLEOTIDE SEQUENCE [LARGE SCALE GENOMIC DNA]</scope>
    <source>
        <strain evidence="2 3">TBRC 5610</strain>
    </source>
</reference>
<feature type="transmembrane region" description="Helical" evidence="1">
    <location>
        <begin position="105"/>
        <end position="126"/>
    </location>
</feature>
<comment type="caution">
    <text evidence="2">The sequence shown here is derived from an EMBL/GenBank/DDBJ whole genome shotgun (WGS) entry which is preliminary data.</text>
</comment>
<gene>
    <name evidence="2" type="ORF">HC031_20760</name>
</gene>
<feature type="transmembrane region" description="Helical" evidence="1">
    <location>
        <begin position="17"/>
        <end position="37"/>
    </location>
</feature>
<keyword evidence="3" id="KW-1185">Reference proteome</keyword>